<evidence type="ECO:0000313" key="2">
    <source>
        <dbReference type="EMBL" id="GAA4168647.1"/>
    </source>
</evidence>
<keyword evidence="1" id="KW-1133">Transmembrane helix</keyword>
<reference evidence="3" key="1">
    <citation type="journal article" date="2019" name="Int. J. Syst. Evol. Microbiol.">
        <title>The Global Catalogue of Microorganisms (GCM) 10K type strain sequencing project: providing services to taxonomists for standard genome sequencing and annotation.</title>
        <authorList>
            <consortium name="The Broad Institute Genomics Platform"/>
            <consortium name="The Broad Institute Genome Sequencing Center for Infectious Disease"/>
            <person name="Wu L."/>
            <person name="Ma J."/>
        </authorList>
    </citation>
    <scope>NUCLEOTIDE SEQUENCE [LARGE SCALE GENOMIC DNA]</scope>
    <source>
        <strain evidence="3">JCM 16722</strain>
    </source>
</reference>
<comment type="caution">
    <text evidence="2">The sequence shown here is derived from an EMBL/GenBank/DDBJ whole genome shotgun (WGS) entry which is preliminary data.</text>
</comment>
<dbReference type="Proteomes" id="UP001500167">
    <property type="component" value="Unassembled WGS sequence"/>
</dbReference>
<dbReference type="EMBL" id="BAAAZK010000002">
    <property type="protein sequence ID" value="GAA4168647.1"/>
    <property type="molecule type" value="Genomic_DNA"/>
</dbReference>
<protein>
    <submittedName>
        <fullName evidence="2">Uncharacterized protein</fullName>
    </submittedName>
</protein>
<evidence type="ECO:0000256" key="1">
    <source>
        <dbReference type="SAM" id="Phobius"/>
    </source>
</evidence>
<feature type="transmembrane region" description="Helical" evidence="1">
    <location>
        <begin position="33"/>
        <end position="52"/>
    </location>
</feature>
<evidence type="ECO:0000313" key="3">
    <source>
        <dbReference type="Proteomes" id="UP001500167"/>
    </source>
</evidence>
<sequence>MFTDRNLLFTENIWDKSSLFGKLDHHNLIAPDMVHFFNALIILLFFMVLALFSNIETKKHNEAFSDALQVYRTDSVGTSDKRELIDLQRLSIDKQ</sequence>
<keyword evidence="3" id="KW-1185">Reference proteome</keyword>
<keyword evidence="1" id="KW-0472">Membrane</keyword>
<gene>
    <name evidence="2" type="ORF">GCM10022218_03990</name>
</gene>
<organism evidence="2 3">
    <name type="scientific">Sphingobacterium ginsenosidimutans</name>
    <dbReference type="NCBI Taxonomy" id="687845"/>
    <lineage>
        <taxon>Bacteria</taxon>
        <taxon>Pseudomonadati</taxon>
        <taxon>Bacteroidota</taxon>
        <taxon>Sphingobacteriia</taxon>
        <taxon>Sphingobacteriales</taxon>
        <taxon>Sphingobacteriaceae</taxon>
        <taxon>Sphingobacterium</taxon>
    </lineage>
</organism>
<proteinExistence type="predicted"/>
<name>A0ABP7ZRD0_9SPHI</name>
<accession>A0ABP7ZRD0</accession>
<keyword evidence="1" id="KW-0812">Transmembrane</keyword>